<gene>
    <name evidence="2" type="ORF">GW7_06353</name>
</gene>
<sequence>MSKMSLSSGSVHISTGYKRRSKVAEVSKCLLVERRTSLSMKGYHTYLHVQKKIYARDLAPEGRSIRAAIITKVDVQGTRADPDQRHFIQRAARTTHGTFFPFIRGFGFNTFSQTLSKPGALVMNFIASRRLRDMLLTVNRLSAWKNVGPHVCDRTRTGRLSPAALSAPWRAQGQASRDPAASVPRGSRINVPVPLVTECARALRPSRLSSTRGAFFFQHGPRSSRASHPP</sequence>
<dbReference type="Proteomes" id="UP000006813">
    <property type="component" value="Unassembled WGS sequence"/>
</dbReference>
<dbReference type="AlphaFoldDB" id="G5BJY6"/>
<dbReference type="InParanoid" id="G5BJY6"/>
<organism evidence="2 3">
    <name type="scientific">Heterocephalus glaber</name>
    <name type="common">Naked mole rat</name>
    <dbReference type="NCBI Taxonomy" id="10181"/>
    <lineage>
        <taxon>Eukaryota</taxon>
        <taxon>Metazoa</taxon>
        <taxon>Chordata</taxon>
        <taxon>Craniata</taxon>
        <taxon>Vertebrata</taxon>
        <taxon>Euteleostomi</taxon>
        <taxon>Mammalia</taxon>
        <taxon>Eutheria</taxon>
        <taxon>Euarchontoglires</taxon>
        <taxon>Glires</taxon>
        <taxon>Rodentia</taxon>
        <taxon>Hystricomorpha</taxon>
        <taxon>Bathyergidae</taxon>
        <taxon>Heterocephalus</taxon>
    </lineage>
</organism>
<protein>
    <submittedName>
        <fullName evidence="2">Uncharacterized protein</fullName>
    </submittedName>
</protein>
<evidence type="ECO:0000256" key="1">
    <source>
        <dbReference type="SAM" id="MobiDB-lite"/>
    </source>
</evidence>
<feature type="region of interest" description="Disordered" evidence="1">
    <location>
        <begin position="164"/>
        <end position="187"/>
    </location>
</feature>
<proteinExistence type="predicted"/>
<reference evidence="2 3" key="1">
    <citation type="journal article" date="2011" name="Nature">
        <title>Genome sequencing reveals insights into physiology and longevity of the naked mole rat.</title>
        <authorList>
            <person name="Kim E.B."/>
            <person name="Fang X."/>
            <person name="Fushan A.A."/>
            <person name="Huang Z."/>
            <person name="Lobanov A.V."/>
            <person name="Han L."/>
            <person name="Marino S.M."/>
            <person name="Sun X."/>
            <person name="Turanov A.A."/>
            <person name="Yang P."/>
            <person name="Yim S.H."/>
            <person name="Zhao X."/>
            <person name="Kasaikina M.V."/>
            <person name="Stoletzki N."/>
            <person name="Peng C."/>
            <person name="Polak P."/>
            <person name="Xiong Z."/>
            <person name="Kiezun A."/>
            <person name="Zhu Y."/>
            <person name="Chen Y."/>
            <person name="Kryukov G.V."/>
            <person name="Zhang Q."/>
            <person name="Peshkin L."/>
            <person name="Yang L."/>
            <person name="Bronson R.T."/>
            <person name="Buffenstein R."/>
            <person name="Wang B."/>
            <person name="Han C."/>
            <person name="Li Q."/>
            <person name="Chen L."/>
            <person name="Zhao W."/>
            <person name="Sunyaev S.R."/>
            <person name="Park T.J."/>
            <person name="Zhang G."/>
            <person name="Wang J."/>
            <person name="Gladyshev V.N."/>
        </authorList>
    </citation>
    <scope>NUCLEOTIDE SEQUENCE [LARGE SCALE GENOMIC DNA]</scope>
</reference>
<accession>G5BJY6</accession>
<evidence type="ECO:0000313" key="2">
    <source>
        <dbReference type="EMBL" id="EHB09597.1"/>
    </source>
</evidence>
<name>G5BJY6_HETGA</name>
<evidence type="ECO:0000313" key="3">
    <source>
        <dbReference type="Proteomes" id="UP000006813"/>
    </source>
</evidence>
<dbReference type="EMBL" id="JH170673">
    <property type="protein sequence ID" value="EHB09597.1"/>
    <property type="molecule type" value="Genomic_DNA"/>
</dbReference>